<dbReference type="Proteomes" id="UP001589710">
    <property type="component" value="Unassembled WGS sequence"/>
</dbReference>
<evidence type="ECO:0000313" key="2">
    <source>
        <dbReference type="EMBL" id="MFB9577231.1"/>
    </source>
</evidence>
<name>A0ABV5RJI5_9ACTN</name>
<gene>
    <name evidence="2" type="ORF">ACFFTL_34425</name>
</gene>
<accession>A0ABV5RJI5</accession>
<feature type="transmembrane region" description="Helical" evidence="1">
    <location>
        <begin position="70"/>
        <end position="89"/>
    </location>
</feature>
<comment type="caution">
    <text evidence="2">The sequence shown here is derived from an EMBL/GenBank/DDBJ whole genome shotgun (WGS) entry which is preliminary data.</text>
</comment>
<dbReference type="RefSeq" id="WP_345513512.1">
    <property type="nucleotide sequence ID" value="NZ_BAAAXD010000023.1"/>
</dbReference>
<reference evidence="2 3" key="1">
    <citation type="submission" date="2024-09" db="EMBL/GenBank/DDBJ databases">
        <authorList>
            <person name="Sun Q."/>
            <person name="Mori K."/>
        </authorList>
    </citation>
    <scope>NUCLEOTIDE SEQUENCE [LARGE SCALE GENOMIC DNA]</scope>
    <source>
        <strain evidence="2 3">JCM 3331</strain>
    </source>
</reference>
<feature type="transmembrane region" description="Helical" evidence="1">
    <location>
        <begin position="147"/>
        <end position="172"/>
    </location>
</feature>
<keyword evidence="1" id="KW-0812">Transmembrane</keyword>
<feature type="transmembrane region" description="Helical" evidence="1">
    <location>
        <begin position="6"/>
        <end position="26"/>
    </location>
</feature>
<proteinExistence type="predicted"/>
<feature type="transmembrane region" description="Helical" evidence="1">
    <location>
        <begin position="110"/>
        <end position="135"/>
    </location>
</feature>
<dbReference type="InterPro" id="IPR021315">
    <property type="entry name" value="Gap/Sap"/>
</dbReference>
<evidence type="ECO:0000256" key="1">
    <source>
        <dbReference type="SAM" id="Phobius"/>
    </source>
</evidence>
<sequence>MVVDLVLIGTAITLGPIHNSAFILLLSADRGVRKGLAFILSWLGSLVLVIAAVILLTGGTPPARQSVPSTAALVAKLALGVGLVVYGEHKRRSPPRPRRSPKWMAGLDRASGWAAAGLAVLLQPWAMVGAGAATAVRADLSSVASTLALTGFCVLATSSLLAMELYATFSPVSAGAKLRGLLSWLDSHQDQAIVSLSLLLGLWLVTNSIYQLVR</sequence>
<keyword evidence="3" id="KW-1185">Reference proteome</keyword>
<keyword evidence="1" id="KW-1133">Transmembrane helix</keyword>
<organism evidence="2 3">
    <name type="scientific">Streptomyces yanii</name>
    <dbReference type="NCBI Taxonomy" id="78510"/>
    <lineage>
        <taxon>Bacteria</taxon>
        <taxon>Bacillati</taxon>
        <taxon>Actinomycetota</taxon>
        <taxon>Actinomycetes</taxon>
        <taxon>Kitasatosporales</taxon>
        <taxon>Streptomycetaceae</taxon>
        <taxon>Streptomyces</taxon>
    </lineage>
</organism>
<keyword evidence="1" id="KW-0472">Membrane</keyword>
<protein>
    <submittedName>
        <fullName evidence="2">GAP family protein</fullName>
    </submittedName>
</protein>
<evidence type="ECO:0000313" key="3">
    <source>
        <dbReference type="Proteomes" id="UP001589710"/>
    </source>
</evidence>
<dbReference type="Pfam" id="PF11139">
    <property type="entry name" value="SfLAP"/>
    <property type="match status" value="1"/>
</dbReference>
<feature type="transmembrane region" description="Helical" evidence="1">
    <location>
        <begin position="38"/>
        <end position="58"/>
    </location>
</feature>
<dbReference type="EMBL" id="JBHMCG010000143">
    <property type="protein sequence ID" value="MFB9577231.1"/>
    <property type="molecule type" value="Genomic_DNA"/>
</dbReference>